<dbReference type="Pfam" id="PF01569">
    <property type="entry name" value="PAP2"/>
    <property type="match status" value="1"/>
</dbReference>
<feature type="domain" description="Phosphatidic acid phosphatase type 2/haloperoxidase" evidence="2">
    <location>
        <begin position="113"/>
        <end position="234"/>
    </location>
</feature>
<proteinExistence type="predicted"/>
<dbReference type="InterPro" id="IPR036938">
    <property type="entry name" value="PAP2/HPO_sf"/>
</dbReference>
<dbReference type="EMBL" id="JEMA01001221">
    <property type="protein sequence ID" value="KYF61087.1"/>
    <property type="molecule type" value="Genomic_DNA"/>
</dbReference>
<feature type="chain" id="PRO_5007566088" description="Phosphatidic acid phosphatase type 2/haloperoxidase domain-containing protein" evidence="1">
    <location>
        <begin position="22"/>
        <end position="267"/>
    </location>
</feature>
<evidence type="ECO:0000256" key="1">
    <source>
        <dbReference type="SAM" id="SignalP"/>
    </source>
</evidence>
<sequence length="267" mass="27218">MRYAAPLAGVCALAWSTPAAAQAGPAAPDWAFGAPAGEAAIVAACTASLATYLLPQRRSAWGAASSEERNETLGLASDITGATVGTLLQLGSGYALEGSYLAGTGVPRPFSRALRTSLIEVEAAALSTGLSSMIKRLSGRCRPRSWRTDRCGETDLDFDAFPSGHTTPVAAIAGVRLNLALRTTGAAAPRLGALALAEAATVVTMALRIGAGAHSWQDVGAGMILGHVTGFALAAIHPIAPNKSRFAAGPLPGPMPEPAAVTWSWTF</sequence>
<dbReference type="InterPro" id="IPR000326">
    <property type="entry name" value="PAP2/HPO"/>
</dbReference>
<name>A0A150PZA0_SORCE</name>
<evidence type="ECO:0000313" key="3">
    <source>
        <dbReference type="EMBL" id="KYF61087.1"/>
    </source>
</evidence>
<dbReference type="SMART" id="SM00014">
    <property type="entry name" value="acidPPc"/>
    <property type="match status" value="1"/>
</dbReference>
<feature type="signal peptide" evidence="1">
    <location>
        <begin position="1"/>
        <end position="21"/>
    </location>
</feature>
<dbReference type="AlphaFoldDB" id="A0A150PZA0"/>
<dbReference type="OrthoDB" id="5508115at2"/>
<gene>
    <name evidence="3" type="ORF">BE15_13620</name>
</gene>
<evidence type="ECO:0000259" key="2">
    <source>
        <dbReference type="SMART" id="SM00014"/>
    </source>
</evidence>
<dbReference type="Gene3D" id="1.20.144.10">
    <property type="entry name" value="Phosphatidic acid phosphatase type 2/haloperoxidase"/>
    <property type="match status" value="1"/>
</dbReference>
<evidence type="ECO:0000313" key="4">
    <source>
        <dbReference type="Proteomes" id="UP000075260"/>
    </source>
</evidence>
<dbReference type="SUPFAM" id="SSF48317">
    <property type="entry name" value="Acid phosphatase/Vanadium-dependent haloperoxidase"/>
    <property type="match status" value="1"/>
</dbReference>
<comment type="caution">
    <text evidence="3">The sequence shown here is derived from an EMBL/GenBank/DDBJ whole genome shotgun (WGS) entry which is preliminary data.</text>
</comment>
<dbReference type="Proteomes" id="UP000075260">
    <property type="component" value="Unassembled WGS sequence"/>
</dbReference>
<reference evidence="3 4" key="1">
    <citation type="submission" date="2014-02" db="EMBL/GenBank/DDBJ databases">
        <title>The small core and large imbalanced accessory genome model reveals a collaborative survival strategy of Sorangium cellulosum strains in nature.</title>
        <authorList>
            <person name="Han K."/>
            <person name="Peng R."/>
            <person name="Blom J."/>
            <person name="Li Y.-Z."/>
        </authorList>
    </citation>
    <scope>NUCLEOTIDE SEQUENCE [LARGE SCALE GENOMIC DNA]</scope>
    <source>
        <strain evidence="3 4">So0008-312</strain>
    </source>
</reference>
<keyword evidence="1" id="KW-0732">Signal</keyword>
<dbReference type="RefSeq" id="WP_061613197.1">
    <property type="nucleotide sequence ID" value="NZ_JEMA01001221.1"/>
</dbReference>
<dbReference type="CDD" id="cd01610">
    <property type="entry name" value="PAP2_like"/>
    <property type="match status" value="1"/>
</dbReference>
<protein>
    <recommendedName>
        <fullName evidence="2">Phosphatidic acid phosphatase type 2/haloperoxidase domain-containing protein</fullName>
    </recommendedName>
</protein>
<organism evidence="3 4">
    <name type="scientific">Sorangium cellulosum</name>
    <name type="common">Polyangium cellulosum</name>
    <dbReference type="NCBI Taxonomy" id="56"/>
    <lineage>
        <taxon>Bacteria</taxon>
        <taxon>Pseudomonadati</taxon>
        <taxon>Myxococcota</taxon>
        <taxon>Polyangia</taxon>
        <taxon>Polyangiales</taxon>
        <taxon>Polyangiaceae</taxon>
        <taxon>Sorangium</taxon>
    </lineage>
</organism>
<accession>A0A150PZA0</accession>